<comment type="caution">
    <text evidence="1">The sequence shown here is derived from an EMBL/GenBank/DDBJ whole genome shotgun (WGS) entry which is preliminary data.</text>
</comment>
<dbReference type="InterPro" id="IPR013783">
    <property type="entry name" value="Ig-like_fold"/>
</dbReference>
<dbReference type="Gene3D" id="2.60.40.10">
    <property type="entry name" value="Immunoglobulins"/>
    <property type="match status" value="1"/>
</dbReference>
<dbReference type="Proteomes" id="UP000519573">
    <property type="component" value="Unassembled WGS sequence"/>
</dbReference>
<organism evidence="1 2">
    <name type="scientific">Listeria booriae</name>
    <dbReference type="NCBI Taxonomy" id="1552123"/>
    <lineage>
        <taxon>Bacteria</taxon>
        <taxon>Bacillati</taxon>
        <taxon>Bacillota</taxon>
        <taxon>Bacilli</taxon>
        <taxon>Bacillales</taxon>
        <taxon>Listeriaceae</taxon>
        <taxon>Listeria</taxon>
    </lineage>
</organism>
<accession>A0A7X1D409</accession>
<reference evidence="1 2" key="1">
    <citation type="submission" date="2020-03" db="EMBL/GenBank/DDBJ databases">
        <title>Soil Listeria distribution.</title>
        <authorList>
            <person name="Liao J."/>
            <person name="Wiedmann M."/>
        </authorList>
    </citation>
    <scope>NUCLEOTIDE SEQUENCE [LARGE SCALE GENOMIC DNA]</scope>
    <source>
        <strain evidence="1 2">FSL L7-0245</strain>
    </source>
</reference>
<protein>
    <submittedName>
        <fullName evidence="1">Uncharacterized protein</fullName>
    </submittedName>
</protein>
<dbReference type="EMBL" id="JAARYH010000001">
    <property type="protein sequence ID" value="MBC2165215.1"/>
    <property type="molecule type" value="Genomic_DNA"/>
</dbReference>
<evidence type="ECO:0000313" key="2">
    <source>
        <dbReference type="Proteomes" id="UP000519573"/>
    </source>
</evidence>
<evidence type="ECO:0000313" key="1">
    <source>
        <dbReference type="EMBL" id="MBC2165215.1"/>
    </source>
</evidence>
<dbReference type="RefSeq" id="WP_185575219.1">
    <property type="nucleotide sequence ID" value="NZ_JAARYH010000001.1"/>
</dbReference>
<sequence length="746" mass="83070">MKKKLEKILILGMALMLVLSTITLYEPQKVSGAATDKPEKTTIKTYSSGVGTGTGYMDITWKAMSGATNYKLLISNGYNYEIFTTGNVTAWTTKGKKIFPTQTEISQGKYAFHTDGKGVEFASDPRALYENGYKAGSTFGLRNQQKYIVRVMAVYSSGDGPTSDITDAYMPPETLPAKPDKSIISAYSSGAGTGTGYMDISWKPVSGAIDYKVVISNGYNYEYFTTGNNTSWSTKGKKIFPTSAEISQGKYAFHSDGKGAEFASDPRDLYEVGYKAGSTFGLRNQKKYIVRVLAVYPWGDGLTSDITEVYMPKEKMAKPVVTTHELESDNSKGYLNISWRPSPDALSYKIGLFNGFDYQYINVGNVTSWSTKGRKIWATEEELDAGQYRLHVNGDGSELPIDPMRTYSVAYQVNPSVNYSDRLFYYTRVIAVYEDGESPVSDATTQTMPIPDIGDTDTDEAVINENSGYIDLYWAPVDNASEYKVWISDGKNFKEYSAGDQNFWSSNDQKIWPTNEELERGLGQLHDDGNGTDLALKPSQLYKLNNTAYKDYDGYVTRVTAYDEKGHIIGHHQFLDINIQTILEPADELPEPEILEIIENAPLDEEVMLPSKDNGLLKSASGGYITSKTTSSKRLKKVGFLNYHPDFSKSYNSAGYNFAPSIRRSASVSLSLGYGMISFTIDGNKNGGSTYSKSANEKKKSRPAIKGEVWKTYYTLRYYSGGGNLYRTEYKTYNSTKKEEVYITYP</sequence>
<name>A0A7X1D409_9LIST</name>
<dbReference type="AlphaFoldDB" id="A0A7X1D409"/>
<gene>
    <name evidence="1" type="ORF">HCB26_01335</name>
</gene>
<proteinExistence type="predicted"/>